<dbReference type="Proteomes" id="UP000692954">
    <property type="component" value="Unassembled WGS sequence"/>
</dbReference>
<evidence type="ECO:0000313" key="1">
    <source>
        <dbReference type="EMBL" id="CAD8122821.1"/>
    </source>
</evidence>
<reference evidence="1" key="1">
    <citation type="submission" date="2021-01" db="EMBL/GenBank/DDBJ databases">
        <authorList>
            <consortium name="Genoscope - CEA"/>
            <person name="William W."/>
        </authorList>
    </citation>
    <scope>NUCLEOTIDE SEQUENCE</scope>
</reference>
<organism evidence="1 2">
    <name type="scientific">Paramecium sonneborni</name>
    <dbReference type="NCBI Taxonomy" id="65129"/>
    <lineage>
        <taxon>Eukaryota</taxon>
        <taxon>Sar</taxon>
        <taxon>Alveolata</taxon>
        <taxon>Ciliophora</taxon>
        <taxon>Intramacronucleata</taxon>
        <taxon>Oligohymenophorea</taxon>
        <taxon>Peniculida</taxon>
        <taxon>Parameciidae</taxon>
        <taxon>Paramecium</taxon>
    </lineage>
</organism>
<accession>A0A8S1R3X9</accession>
<dbReference type="AlphaFoldDB" id="A0A8S1R3X9"/>
<proteinExistence type="predicted"/>
<gene>
    <name evidence="1" type="ORF">PSON_ATCC_30995.1.T1400160</name>
</gene>
<evidence type="ECO:0000313" key="2">
    <source>
        <dbReference type="Proteomes" id="UP000692954"/>
    </source>
</evidence>
<sequence>MKYKQLLIDLHRNVKLLKIMLVKNQQFYQDYGFYYIGYLQFINLDFMITQVYHHQQIFQQKILNHIRKQP</sequence>
<keyword evidence="2" id="KW-1185">Reference proteome</keyword>
<name>A0A8S1R3X9_9CILI</name>
<comment type="caution">
    <text evidence="1">The sequence shown here is derived from an EMBL/GenBank/DDBJ whole genome shotgun (WGS) entry which is preliminary data.</text>
</comment>
<protein>
    <submittedName>
        <fullName evidence="1">Uncharacterized protein</fullName>
    </submittedName>
</protein>
<dbReference type="EMBL" id="CAJJDN010000140">
    <property type="protein sequence ID" value="CAD8122821.1"/>
    <property type="molecule type" value="Genomic_DNA"/>
</dbReference>